<organism evidence="3 4">
    <name type="scientific">Jacana jacana</name>
    <name type="common">Wattled jacana</name>
    <name type="synonym">Parra jacana</name>
    <dbReference type="NCBI Taxonomy" id="54508"/>
    <lineage>
        <taxon>Eukaryota</taxon>
        <taxon>Metazoa</taxon>
        <taxon>Chordata</taxon>
        <taxon>Craniata</taxon>
        <taxon>Vertebrata</taxon>
        <taxon>Euteleostomi</taxon>
        <taxon>Archelosauria</taxon>
        <taxon>Archosauria</taxon>
        <taxon>Dinosauria</taxon>
        <taxon>Saurischia</taxon>
        <taxon>Theropoda</taxon>
        <taxon>Coelurosauria</taxon>
        <taxon>Aves</taxon>
        <taxon>Neognathae</taxon>
        <taxon>Neoaves</taxon>
        <taxon>Charadriiformes</taxon>
        <taxon>Jacanidae</taxon>
        <taxon>Jacana</taxon>
    </lineage>
</organism>
<protein>
    <submittedName>
        <fullName evidence="3">ERVV2 protein</fullName>
    </submittedName>
</protein>
<evidence type="ECO:0000256" key="1">
    <source>
        <dbReference type="ARBA" id="ARBA00023157"/>
    </source>
</evidence>
<proteinExistence type="predicted"/>
<dbReference type="OrthoDB" id="8949317at2759"/>
<keyword evidence="2" id="KW-0472">Membrane</keyword>
<sequence length="110" mass="12655">LAKEGGLCTVIHEHCCTDINQDKRIEKDPFQIWEKTKILHEVAQDDTSWGPENLMTGLTSWLPNLTWLKQLFIIMTGLVVLFIVFCITAQCALWCRQNTGSSCSDWKRNQ</sequence>
<dbReference type="Proteomes" id="UP000550086">
    <property type="component" value="Unassembled WGS sequence"/>
</dbReference>
<dbReference type="PANTHER" id="PTHR10424:SF73">
    <property type="entry name" value="ENDOGENOUS RETROVIRUS GROUP FC1 ENV POLYPROTEIN-RELATED"/>
    <property type="match status" value="1"/>
</dbReference>
<dbReference type="AlphaFoldDB" id="A0A7L2YR72"/>
<dbReference type="Gene3D" id="1.10.287.210">
    <property type="match status" value="1"/>
</dbReference>
<comment type="caution">
    <text evidence="3">The sequence shown here is derived from an EMBL/GenBank/DDBJ whole genome shotgun (WGS) entry which is preliminary data.</text>
</comment>
<evidence type="ECO:0000313" key="3">
    <source>
        <dbReference type="EMBL" id="NXS97462.1"/>
    </source>
</evidence>
<keyword evidence="1" id="KW-1015">Disulfide bond</keyword>
<name>A0A7L2YR72_JACJC</name>
<feature type="transmembrane region" description="Helical" evidence="2">
    <location>
        <begin position="71"/>
        <end position="95"/>
    </location>
</feature>
<evidence type="ECO:0000256" key="2">
    <source>
        <dbReference type="SAM" id="Phobius"/>
    </source>
</evidence>
<keyword evidence="2" id="KW-1133">Transmembrane helix</keyword>
<accession>A0A7L2YR72</accession>
<dbReference type="InterPro" id="IPR018154">
    <property type="entry name" value="TLV/ENV_coat_polyprotein"/>
</dbReference>
<feature type="non-terminal residue" evidence="3">
    <location>
        <position position="110"/>
    </location>
</feature>
<dbReference type="SUPFAM" id="SSF58069">
    <property type="entry name" value="Virus ectodomain"/>
    <property type="match status" value="1"/>
</dbReference>
<gene>
    <name evidence="3" type="primary">Ervv2</name>
    <name evidence="3" type="ORF">JACJAC_R14468</name>
</gene>
<evidence type="ECO:0000313" key="4">
    <source>
        <dbReference type="Proteomes" id="UP000550086"/>
    </source>
</evidence>
<keyword evidence="4" id="KW-1185">Reference proteome</keyword>
<dbReference type="EMBL" id="VZTM01022005">
    <property type="protein sequence ID" value="NXS97462.1"/>
    <property type="molecule type" value="Genomic_DNA"/>
</dbReference>
<keyword evidence="2" id="KW-0812">Transmembrane</keyword>
<feature type="non-terminal residue" evidence="3">
    <location>
        <position position="1"/>
    </location>
</feature>
<reference evidence="3 4" key="1">
    <citation type="submission" date="2019-09" db="EMBL/GenBank/DDBJ databases">
        <title>Bird 10,000 Genomes (B10K) Project - Family phase.</title>
        <authorList>
            <person name="Zhang G."/>
        </authorList>
    </citation>
    <scope>NUCLEOTIDE SEQUENCE [LARGE SCALE GENOMIC DNA]</scope>
    <source>
        <strain evidence="3">B10K-DU-002-59</strain>
        <tissue evidence="3">Muscle</tissue>
    </source>
</reference>
<dbReference type="PANTHER" id="PTHR10424">
    <property type="entry name" value="VIRAL ENVELOPE PROTEIN"/>
    <property type="match status" value="1"/>
</dbReference>